<name>A0A8T7M4P4_9CHLR</name>
<evidence type="ECO:0000313" key="2">
    <source>
        <dbReference type="EMBL" id="WJW70389.1"/>
    </source>
</evidence>
<sequence>MSDANFSPDGKNILTASEDFTAIIQPCDICGSFSQALEQAKKTVTRSLTSDEKAQFGIATAAILPISPANTSRWSRKEERA</sequence>
<dbReference type="Proteomes" id="UP000521676">
    <property type="component" value="Unassembled WGS sequence"/>
</dbReference>
<dbReference type="EMBL" id="JACATZ010000002">
    <property type="protein sequence ID" value="NWJ47075.1"/>
    <property type="molecule type" value="Genomic_DNA"/>
</dbReference>
<evidence type="ECO:0000313" key="1">
    <source>
        <dbReference type="EMBL" id="NWJ47075.1"/>
    </source>
</evidence>
<evidence type="ECO:0000313" key="4">
    <source>
        <dbReference type="Proteomes" id="UP001431572"/>
    </source>
</evidence>
<proteinExistence type="predicted"/>
<accession>A0A8T7M4P4</accession>
<organism evidence="1 3">
    <name type="scientific">Candidatus Chlorohelix allophototropha</name>
    <dbReference type="NCBI Taxonomy" id="3003348"/>
    <lineage>
        <taxon>Bacteria</taxon>
        <taxon>Bacillati</taxon>
        <taxon>Chloroflexota</taxon>
        <taxon>Chloroflexia</taxon>
        <taxon>Candidatus Chloroheliales</taxon>
        <taxon>Candidatus Chloroheliaceae</taxon>
        <taxon>Candidatus Chlorohelix</taxon>
    </lineage>
</organism>
<gene>
    <name evidence="1" type="ORF">HXX08_14540</name>
    <name evidence="2" type="ORF">OZ401_004965</name>
</gene>
<dbReference type="AlphaFoldDB" id="A0A8T7M4P4"/>
<geneLocation type="plasmid" evidence="2 4">
    <name>unnamed2</name>
</geneLocation>
<evidence type="ECO:0000313" key="3">
    <source>
        <dbReference type="Proteomes" id="UP000521676"/>
    </source>
</evidence>
<keyword evidence="4" id="KW-1185">Reference proteome</keyword>
<dbReference type="RefSeq" id="WP_341472257.1">
    <property type="nucleotide sequence ID" value="NZ_CP128402.1"/>
</dbReference>
<reference evidence="2" key="2">
    <citation type="journal article" date="2024" name="Nature">
        <title>Anoxygenic phototroph of the Chloroflexota uses a type I reaction centre.</title>
        <authorList>
            <person name="Tsuji J.M."/>
            <person name="Shaw N.A."/>
            <person name="Nagashima S."/>
            <person name="Venkiteswaran J.J."/>
            <person name="Schiff S.L."/>
            <person name="Watanabe T."/>
            <person name="Fukui M."/>
            <person name="Hanada S."/>
            <person name="Tank M."/>
            <person name="Neufeld J.D."/>
        </authorList>
    </citation>
    <scope>NUCLEOTIDE SEQUENCE</scope>
    <source>
        <strain evidence="2">L227-S17</strain>
        <plasmid evidence="2 4">unnamed2</plasmid>
    </source>
</reference>
<protein>
    <submittedName>
        <fullName evidence="1">Uncharacterized protein</fullName>
    </submittedName>
</protein>
<keyword evidence="2" id="KW-0614">Plasmid</keyword>
<dbReference type="Proteomes" id="UP001431572">
    <property type="component" value="Plasmid unnamed2"/>
</dbReference>
<reference evidence="1 3" key="1">
    <citation type="submission" date="2020-06" db="EMBL/GenBank/DDBJ databases">
        <title>Anoxygenic phototrophic Chloroflexota member uses a Type I reaction center.</title>
        <authorList>
            <person name="Tsuji J.M."/>
            <person name="Shaw N.A."/>
            <person name="Nagashima S."/>
            <person name="Venkiteswaran J."/>
            <person name="Schiff S.L."/>
            <person name="Hanada S."/>
            <person name="Tank M."/>
            <person name="Neufeld J.D."/>
        </authorList>
    </citation>
    <scope>NUCLEOTIDE SEQUENCE [LARGE SCALE GENOMIC DNA]</scope>
    <source>
        <strain evidence="1">L227-S17</strain>
    </source>
</reference>
<dbReference type="EMBL" id="CP128402">
    <property type="protein sequence ID" value="WJW70389.1"/>
    <property type="molecule type" value="Genomic_DNA"/>
</dbReference>